<dbReference type="STRING" id="395495.Lcho_4068"/>
<dbReference type="Proteomes" id="UP000001693">
    <property type="component" value="Chromosome"/>
</dbReference>
<name>B1XWX1_LEPCP</name>
<keyword evidence="1" id="KW-0812">Transmembrane</keyword>
<keyword evidence="3" id="KW-1185">Reference proteome</keyword>
<reference evidence="2 3" key="1">
    <citation type="submission" date="2008-03" db="EMBL/GenBank/DDBJ databases">
        <title>Complete sequence of Leptothrix cholodnii SP-6.</title>
        <authorList>
            <consortium name="US DOE Joint Genome Institute"/>
            <person name="Copeland A."/>
            <person name="Lucas S."/>
            <person name="Lapidus A."/>
            <person name="Glavina del Rio T."/>
            <person name="Dalin E."/>
            <person name="Tice H."/>
            <person name="Bruce D."/>
            <person name="Goodwin L."/>
            <person name="Pitluck S."/>
            <person name="Chertkov O."/>
            <person name="Brettin T."/>
            <person name="Detter J.C."/>
            <person name="Han C."/>
            <person name="Kuske C.R."/>
            <person name="Schmutz J."/>
            <person name="Larimer F."/>
            <person name="Land M."/>
            <person name="Hauser L."/>
            <person name="Kyrpides N."/>
            <person name="Lykidis A."/>
            <person name="Emerson D."/>
            <person name="Richardson P."/>
        </authorList>
    </citation>
    <scope>NUCLEOTIDE SEQUENCE [LARGE SCALE GENOMIC DNA]</scope>
    <source>
        <strain evidence="3">ATCC 51168 / LMG 8142 / SP-6</strain>
    </source>
</reference>
<feature type="transmembrane region" description="Helical" evidence="1">
    <location>
        <begin position="42"/>
        <end position="62"/>
    </location>
</feature>
<dbReference type="HOGENOM" id="CLU_2844516_0_0_4"/>
<dbReference type="EMBL" id="CP001013">
    <property type="protein sequence ID" value="ACB36320.1"/>
    <property type="molecule type" value="Genomic_DNA"/>
</dbReference>
<dbReference type="RefSeq" id="WP_012349063.1">
    <property type="nucleotide sequence ID" value="NC_010524.1"/>
</dbReference>
<protein>
    <submittedName>
        <fullName evidence="2">Uncharacterized protein</fullName>
    </submittedName>
</protein>
<evidence type="ECO:0000313" key="3">
    <source>
        <dbReference type="Proteomes" id="UP000001693"/>
    </source>
</evidence>
<dbReference type="AlphaFoldDB" id="B1XWX1"/>
<dbReference type="KEGG" id="lch:Lcho_4068"/>
<proteinExistence type="predicted"/>
<evidence type="ECO:0000313" key="2">
    <source>
        <dbReference type="EMBL" id="ACB36320.1"/>
    </source>
</evidence>
<keyword evidence="1" id="KW-1133">Transmembrane helix</keyword>
<keyword evidence="1" id="KW-0472">Membrane</keyword>
<gene>
    <name evidence="2" type="ordered locus">Lcho_4068</name>
</gene>
<evidence type="ECO:0000256" key="1">
    <source>
        <dbReference type="SAM" id="Phobius"/>
    </source>
</evidence>
<sequence length="65" mass="7205" precursor="true">MNLPLSTLLPGNPAYTLLALVAVLLLVLALHARWRHGRWTDAARTWLLIVGIFVAVIVWGRLHGP</sequence>
<organism evidence="2 3">
    <name type="scientific">Leptothrix cholodnii (strain ATCC 51168 / LMG 8142 / SP-6)</name>
    <name type="common">Leptothrix discophora (strain SP-6)</name>
    <dbReference type="NCBI Taxonomy" id="395495"/>
    <lineage>
        <taxon>Bacteria</taxon>
        <taxon>Pseudomonadati</taxon>
        <taxon>Pseudomonadota</taxon>
        <taxon>Betaproteobacteria</taxon>
        <taxon>Burkholderiales</taxon>
        <taxon>Sphaerotilaceae</taxon>
        <taxon>Leptothrix</taxon>
    </lineage>
</organism>
<accession>B1XWX1</accession>
<feature type="transmembrane region" description="Helical" evidence="1">
    <location>
        <begin position="12"/>
        <end position="30"/>
    </location>
</feature>